<evidence type="ECO:0000256" key="1">
    <source>
        <dbReference type="SAM" id="Phobius"/>
    </source>
</evidence>
<name>A0ABU1V259_9GAMM</name>
<keyword evidence="1" id="KW-0472">Membrane</keyword>
<keyword evidence="1" id="KW-0812">Transmembrane</keyword>
<feature type="transmembrane region" description="Helical" evidence="1">
    <location>
        <begin position="48"/>
        <end position="67"/>
    </location>
</feature>
<proteinExistence type="predicted"/>
<gene>
    <name evidence="2" type="ORF">J2X05_003574</name>
</gene>
<evidence type="ECO:0000313" key="2">
    <source>
        <dbReference type="EMBL" id="MDR7091539.1"/>
    </source>
</evidence>
<reference evidence="2 3" key="1">
    <citation type="submission" date="2023-07" db="EMBL/GenBank/DDBJ databases">
        <title>Sorghum-associated microbial communities from plants grown in Nebraska, USA.</title>
        <authorList>
            <person name="Schachtman D."/>
        </authorList>
    </citation>
    <scope>NUCLEOTIDE SEQUENCE [LARGE SCALE GENOMIC DNA]</scope>
    <source>
        <strain evidence="2 3">BE190</strain>
    </source>
</reference>
<dbReference type="Proteomes" id="UP001253595">
    <property type="component" value="Unassembled WGS sequence"/>
</dbReference>
<protein>
    <submittedName>
        <fullName evidence="2">Uncharacterized protein</fullName>
    </submittedName>
</protein>
<keyword evidence="3" id="KW-1185">Reference proteome</keyword>
<sequence length="232" mass="25804">MEKHNISPDRITKPIQLLGAWLVGLLTIDTAFLMAAAKMDLNSWQSGALTIAAILNVPIFIGALFLLQTKFRPELQEDSYYSTYLNSRTNEIMKVSKIDILHDQLNSKIQLLENKLSKINNNDEENSSLSTLSYAVNANINNQNEIESKLAELGVPAIRTFGVNGGEPENLIVAIAENLPKNTVNEILLLAKELGFEHFSYIEHFEDIEEDVLFGAYGKPDGKIMLKALKAA</sequence>
<comment type="caution">
    <text evidence="2">The sequence shown here is derived from an EMBL/GenBank/DDBJ whole genome shotgun (WGS) entry which is preliminary data.</text>
</comment>
<organism evidence="2 3">
    <name type="scientific">Cellvibrio fibrivorans</name>
    <dbReference type="NCBI Taxonomy" id="126350"/>
    <lineage>
        <taxon>Bacteria</taxon>
        <taxon>Pseudomonadati</taxon>
        <taxon>Pseudomonadota</taxon>
        <taxon>Gammaproteobacteria</taxon>
        <taxon>Cellvibrionales</taxon>
        <taxon>Cellvibrionaceae</taxon>
        <taxon>Cellvibrio</taxon>
    </lineage>
</organism>
<accession>A0ABU1V259</accession>
<dbReference type="RefSeq" id="WP_310074951.1">
    <property type="nucleotide sequence ID" value="NZ_JAVDVX010000007.1"/>
</dbReference>
<keyword evidence="1" id="KW-1133">Transmembrane helix</keyword>
<evidence type="ECO:0000313" key="3">
    <source>
        <dbReference type="Proteomes" id="UP001253595"/>
    </source>
</evidence>
<feature type="transmembrane region" description="Helical" evidence="1">
    <location>
        <begin position="15"/>
        <end position="36"/>
    </location>
</feature>
<dbReference type="EMBL" id="JAVDVX010000007">
    <property type="protein sequence ID" value="MDR7091539.1"/>
    <property type="molecule type" value="Genomic_DNA"/>
</dbReference>